<protein>
    <submittedName>
        <fullName evidence="2">Uncharacterized protein</fullName>
    </submittedName>
</protein>
<comment type="caution">
    <text evidence="2">The sequence shown here is derived from an EMBL/GenBank/DDBJ whole genome shotgun (WGS) entry which is preliminary data.</text>
</comment>
<feature type="region of interest" description="Disordered" evidence="1">
    <location>
        <begin position="31"/>
        <end position="94"/>
    </location>
</feature>
<evidence type="ECO:0000313" key="2">
    <source>
        <dbReference type="EMBL" id="TFB00241.1"/>
    </source>
</evidence>
<evidence type="ECO:0000313" key="3">
    <source>
        <dbReference type="Proteomes" id="UP001642720"/>
    </source>
</evidence>
<evidence type="ECO:0000256" key="1">
    <source>
        <dbReference type="SAM" id="MobiDB-lite"/>
    </source>
</evidence>
<dbReference type="RefSeq" id="XP_073556442.1">
    <property type="nucleotide sequence ID" value="XM_073704884.1"/>
</dbReference>
<dbReference type="Proteomes" id="UP001642720">
    <property type="component" value="Unassembled WGS sequence"/>
</dbReference>
<proteinExistence type="predicted"/>
<dbReference type="GeneID" id="300579334"/>
<accession>A0ABY2GWM7</accession>
<dbReference type="EMBL" id="PPTA01000011">
    <property type="protein sequence ID" value="TFB00241.1"/>
    <property type="molecule type" value="Genomic_DNA"/>
</dbReference>
<reference evidence="2 3" key="1">
    <citation type="submission" date="2018-01" db="EMBL/GenBank/DDBJ databases">
        <title>Genome characterization of the sugarcane-associated fungus Trichoderma ghanense CCMA-1212 and their application in lignocelulose bioconversion.</title>
        <authorList>
            <person name="Steindorff A.S."/>
            <person name="Mendes T.D."/>
            <person name="Vilela E.S.D."/>
            <person name="Rodrigues D.S."/>
            <person name="Formighieri E.F."/>
            <person name="Melo I.S."/>
            <person name="Favaro L.C.L."/>
        </authorList>
    </citation>
    <scope>NUCLEOTIDE SEQUENCE [LARGE SCALE GENOMIC DNA]</scope>
    <source>
        <strain evidence="2 3">CCMA-1212</strain>
    </source>
</reference>
<keyword evidence="3" id="KW-1185">Reference proteome</keyword>
<name>A0ABY2GWM7_9HYPO</name>
<organism evidence="2 3">
    <name type="scientific">Trichoderma ghanense</name>
    <dbReference type="NCBI Taxonomy" id="65468"/>
    <lineage>
        <taxon>Eukaryota</taxon>
        <taxon>Fungi</taxon>
        <taxon>Dikarya</taxon>
        <taxon>Ascomycota</taxon>
        <taxon>Pezizomycotina</taxon>
        <taxon>Sordariomycetes</taxon>
        <taxon>Hypocreomycetidae</taxon>
        <taxon>Hypocreales</taxon>
        <taxon>Hypocreaceae</taxon>
        <taxon>Trichoderma</taxon>
    </lineage>
</organism>
<sequence>MPNIKLDPSPPLSYPALEVPGPLEPDVLRQEISSANRSDLIAPRQSDQPPPSAKVRGQALEPSLKQRWGRPEFQPARTNPAKARPALRSRSLWW</sequence>
<gene>
    <name evidence="2" type="ORF">CCMA1212_007721</name>
</gene>